<organism evidence="1 2">
    <name type="scientific">Eiseniibacteriota bacterium</name>
    <dbReference type="NCBI Taxonomy" id="2212470"/>
    <lineage>
        <taxon>Bacteria</taxon>
        <taxon>Candidatus Eiseniibacteriota</taxon>
    </lineage>
</organism>
<proteinExistence type="predicted"/>
<protein>
    <submittedName>
        <fullName evidence="1">Uncharacterized protein</fullName>
    </submittedName>
</protein>
<name>A0A956LUQ5_UNCEI</name>
<reference evidence="1" key="2">
    <citation type="journal article" date="2021" name="Microbiome">
        <title>Successional dynamics and alternative stable states in a saline activated sludge microbial community over 9 years.</title>
        <authorList>
            <person name="Wang Y."/>
            <person name="Ye J."/>
            <person name="Ju F."/>
            <person name="Liu L."/>
            <person name="Boyd J.A."/>
            <person name="Deng Y."/>
            <person name="Parks D.H."/>
            <person name="Jiang X."/>
            <person name="Yin X."/>
            <person name="Woodcroft B.J."/>
            <person name="Tyson G.W."/>
            <person name="Hugenholtz P."/>
            <person name="Polz M.F."/>
            <person name="Zhang T."/>
        </authorList>
    </citation>
    <scope>NUCLEOTIDE SEQUENCE</scope>
    <source>
        <strain evidence="1">HKST-UBA01</strain>
    </source>
</reference>
<sequence>MTISNPQISLGLWIPNSTLSVPDTGIAANSQGAAGWERDNAALSLNAADGGPNSYGHMRAQRLSISGTSTTTRRYYSPLTPYGQCVANAAANFFYAVEWYSVSGSGSWRLEHYTYDSSGSQVGSTQTPISAQSSTPSSWTLTTGTLNFTIPASAAYHQLAIRYDNTSSMNRVFRFVGCGLWFDLENSYVLGYMPTHPGTTARRMGMREEFRTAIGGRRYINGQNRWVQPWHIDLAHAIMDDDTHTELSRAHAYNMGRTYQGSDNPGGGQWPILLKTNHSGMPSIGYYDFDSTEEPWNVGTDVYWDPPYWSGVAGLTERIL</sequence>
<reference evidence="1" key="1">
    <citation type="submission" date="2020-04" db="EMBL/GenBank/DDBJ databases">
        <authorList>
            <person name="Zhang T."/>
        </authorList>
    </citation>
    <scope>NUCLEOTIDE SEQUENCE</scope>
    <source>
        <strain evidence="1">HKST-UBA01</strain>
    </source>
</reference>
<evidence type="ECO:0000313" key="2">
    <source>
        <dbReference type="Proteomes" id="UP000697710"/>
    </source>
</evidence>
<evidence type="ECO:0000313" key="1">
    <source>
        <dbReference type="EMBL" id="MCA9726060.1"/>
    </source>
</evidence>
<comment type="caution">
    <text evidence="1">The sequence shown here is derived from an EMBL/GenBank/DDBJ whole genome shotgun (WGS) entry which is preliminary data.</text>
</comment>
<accession>A0A956LUQ5</accession>
<dbReference type="AlphaFoldDB" id="A0A956LUQ5"/>
<dbReference type="Proteomes" id="UP000697710">
    <property type="component" value="Unassembled WGS sequence"/>
</dbReference>
<gene>
    <name evidence="1" type="ORF">KC729_00145</name>
</gene>
<dbReference type="EMBL" id="JAGQHR010000001">
    <property type="protein sequence ID" value="MCA9726060.1"/>
    <property type="molecule type" value="Genomic_DNA"/>
</dbReference>